<dbReference type="AlphaFoldDB" id="A0A2A9NPK4"/>
<dbReference type="GO" id="GO:0005737">
    <property type="term" value="C:cytoplasm"/>
    <property type="evidence" value="ECO:0007669"/>
    <property type="project" value="TreeGrafter"/>
</dbReference>
<dbReference type="Proteomes" id="UP000242287">
    <property type="component" value="Unassembled WGS sequence"/>
</dbReference>
<dbReference type="Gene3D" id="3.40.50.720">
    <property type="entry name" value="NAD(P)-binding Rossmann-like Domain"/>
    <property type="match status" value="2"/>
</dbReference>
<proteinExistence type="inferred from homology"/>
<feature type="domain" description="THIF-type NAD/FAD binding fold" evidence="6">
    <location>
        <begin position="28"/>
        <end position="151"/>
    </location>
</feature>
<keyword evidence="4 5" id="KW-0833">Ubl conjugation pathway</keyword>
<dbReference type="GO" id="GO:0019781">
    <property type="term" value="F:NEDD8 activating enzyme activity"/>
    <property type="evidence" value="ECO:0007669"/>
    <property type="project" value="UniProtKB-UniRule"/>
</dbReference>
<dbReference type="UniPathway" id="UPA00885"/>
<dbReference type="InterPro" id="IPR030667">
    <property type="entry name" value="APP-BP1"/>
</dbReference>
<evidence type="ECO:0000256" key="3">
    <source>
        <dbReference type="ARBA" id="ARBA00015407"/>
    </source>
</evidence>
<comment type="function">
    <text evidence="5">Regulatory subunit of the dimeric UBA3-ULA1 E1 enzyme.</text>
</comment>
<dbReference type="GO" id="GO:0045116">
    <property type="term" value="P:protein neddylation"/>
    <property type="evidence" value="ECO:0007669"/>
    <property type="project" value="UniProtKB-UniRule"/>
</dbReference>
<dbReference type="STRING" id="703135.A0A2A9NPK4"/>
<dbReference type="SUPFAM" id="SSF69572">
    <property type="entry name" value="Activating enzymes of the ubiquitin-like proteins"/>
    <property type="match status" value="1"/>
</dbReference>
<dbReference type="InterPro" id="IPR035985">
    <property type="entry name" value="Ubiquitin-activating_enz"/>
</dbReference>
<dbReference type="PANTHER" id="PTHR10953:SF29">
    <property type="entry name" value="NEDD8-ACTIVATING ENZYME E1 REGULATORY SUBUNIT"/>
    <property type="match status" value="1"/>
</dbReference>
<evidence type="ECO:0000256" key="4">
    <source>
        <dbReference type="ARBA" id="ARBA00022786"/>
    </source>
</evidence>
<dbReference type="InterPro" id="IPR000594">
    <property type="entry name" value="ThiF_NAD_FAD-bd"/>
</dbReference>
<evidence type="ECO:0000259" key="6">
    <source>
        <dbReference type="Pfam" id="PF00899"/>
    </source>
</evidence>
<dbReference type="FunFam" id="3.40.50.720:FF:000475">
    <property type="entry name" value="NEDD8-activating enzyme E1 regulatory subunit"/>
    <property type="match status" value="1"/>
</dbReference>
<evidence type="ECO:0000313" key="7">
    <source>
        <dbReference type="EMBL" id="PFH49613.1"/>
    </source>
</evidence>
<protein>
    <recommendedName>
        <fullName evidence="3 5">NEDD8-activating enzyme E1 regulatory subunit</fullName>
    </recommendedName>
</protein>
<dbReference type="PANTHER" id="PTHR10953">
    <property type="entry name" value="UBIQUITIN-ACTIVATING ENZYME E1"/>
    <property type="match status" value="1"/>
</dbReference>
<evidence type="ECO:0000313" key="8">
    <source>
        <dbReference type="Proteomes" id="UP000242287"/>
    </source>
</evidence>
<keyword evidence="8" id="KW-1185">Reference proteome</keyword>
<comment type="pathway">
    <text evidence="1 5">Protein modification; protein neddylation.</text>
</comment>
<accession>A0A2A9NPK4</accession>
<evidence type="ECO:0000256" key="5">
    <source>
        <dbReference type="PIRNR" id="PIRNR039099"/>
    </source>
</evidence>
<reference evidence="7 8" key="1">
    <citation type="submission" date="2014-02" db="EMBL/GenBank/DDBJ databases">
        <title>Transposable element dynamics among asymbiotic and ectomycorrhizal Amanita fungi.</title>
        <authorList>
            <consortium name="DOE Joint Genome Institute"/>
            <person name="Hess J."/>
            <person name="Skrede I."/>
            <person name="Wolfe B."/>
            <person name="LaButti K."/>
            <person name="Ohm R.A."/>
            <person name="Grigoriev I.V."/>
            <person name="Pringle A."/>
        </authorList>
    </citation>
    <scope>NUCLEOTIDE SEQUENCE [LARGE SCALE GENOMIC DNA]</scope>
    <source>
        <strain evidence="7 8">SKay4041</strain>
    </source>
</reference>
<name>A0A2A9NPK4_9AGAR</name>
<dbReference type="Pfam" id="PF00899">
    <property type="entry name" value="ThiF"/>
    <property type="match status" value="1"/>
</dbReference>
<dbReference type="PIRSF" id="PIRSF039099">
    <property type="entry name" value="APP-BP1"/>
    <property type="match status" value="1"/>
</dbReference>
<gene>
    <name evidence="7" type="ORF">AMATHDRAFT_4765</name>
</gene>
<evidence type="ECO:0000256" key="1">
    <source>
        <dbReference type="ARBA" id="ARBA00005032"/>
    </source>
</evidence>
<dbReference type="OrthoDB" id="1708823at2759"/>
<comment type="similarity">
    <text evidence="2 5">Belongs to the ubiquitin-activating E1 family. ULA1 subfamily.</text>
</comment>
<sequence>MADSKDIESATTAIILDGIVPDSRTRRYDRQLRLWAASGQSALEHSRILVLSSSATSSSILKNLVLPGIGHFTILDKSIVTPEDAGNNFFLEGPDSIGKSRAEETVHFLAELNEGVDGRADTRELRELLNDPKGAAEWLGTYTIVIAHNLDNGLLEKLSTLLWEDESLPPLVVVHSAGFLAEFAIQFHEHTIIESHLESSPSLRIDKAFPALRDYALSLDFQNMDPTDHSHIPYVVILVRVLEEWRNTHNGLPPQTYPEKQAFKAKISSMKRKFDEENVEEAESQAYRCWTTSAVPSEISALLSDPRLSQPALSLPPFFRLLKALKKFTERHDILPLTSTLPDMKANTEEYVKLQRMYKNRAAEEKAEIREILVEDGGAEGVDDVLIDQFVKNAHRLKILNGRKWGTLEKEKDGERIINALESSPKQAATHFGLSALQRVLSKRGNTNQSQRQGQLQPPKITIEELTAEAQALLPSGASLPETEWNEVAGELVRAPTADLPNSAAFLGGLVAQEVIKMITKQYVPVDGICVIDLIETWTGVI</sequence>
<dbReference type="EMBL" id="KZ302024">
    <property type="protein sequence ID" value="PFH49613.1"/>
    <property type="molecule type" value="Genomic_DNA"/>
</dbReference>
<dbReference type="InterPro" id="IPR045886">
    <property type="entry name" value="ThiF/MoeB/HesA"/>
</dbReference>
<evidence type="ECO:0000256" key="2">
    <source>
        <dbReference type="ARBA" id="ARBA00006868"/>
    </source>
</evidence>
<organism evidence="7 8">
    <name type="scientific">Amanita thiersii Skay4041</name>
    <dbReference type="NCBI Taxonomy" id="703135"/>
    <lineage>
        <taxon>Eukaryota</taxon>
        <taxon>Fungi</taxon>
        <taxon>Dikarya</taxon>
        <taxon>Basidiomycota</taxon>
        <taxon>Agaricomycotina</taxon>
        <taxon>Agaricomycetes</taxon>
        <taxon>Agaricomycetidae</taxon>
        <taxon>Agaricales</taxon>
        <taxon>Pluteineae</taxon>
        <taxon>Amanitaceae</taxon>
        <taxon>Amanita</taxon>
    </lineage>
</organism>